<dbReference type="SUPFAM" id="SSF48452">
    <property type="entry name" value="TPR-like"/>
    <property type="match status" value="1"/>
</dbReference>
<name>A0A542E0P4_9MICO</name>
<protein>
    <submittedName>
        <fullName evidence="3">Putative NAD(P)/FAD-binding protein YdhS</fullName>
    </submittedName>
</protein>
<evidence type="ECO:0000313" key="4">
    <source>
        <dbReference type="Proteomes" id="UP000317893"/>
    </source>
</evidence>
<evidence type="ECO:0000256" key="1">
    <source>
        <dbReference type="SAM" id="MobiDB-lite"/>
    </source>
</evidence>
<feature type="region of interest" description="Disordered" evidence="1">
    <location>
        <begin position="488"/>
        <end position="520"/>
    </location>
</feature>
<dbReference type="Gene3D" id="3.50.50.60">
    <property type="entry name" value="FAD/NAD(P)-binding domain"/>
    <property type="match status" value="1"/>
</dbReference>
<dbReference type="Gene3D" id="1.25.40.10">
    <property type="entry name" value="Tetratricopeptide repeat domain"/>
    <property type="match status" value="1"/>
</dbReference>
<dbReference type="EMBL" id="VFMN01000001">
    <property type="protein sequence ID" value="TQJ08764.1"/>
    <property type="molecule type" value="Genomic_DNA"/>
</dbReference>
<reference evidence="3 4" key="1">
    <citation type="submission" date="2019-06" db="EMBL/GenBank/DDBJ databases">
        <title>Sequencing the genomes of 1000 actinobacteria strains.</title>
        <authorList>
            <person name="Klenk H.-P."/>
        </authorList>
    </citation>
    <scope>NUCLEOTIDE SEQUENCE [LARGE SCALE GENOMIC DNA]</scope>
    <source>
        <strain evidence="3 4">DSM 18607</strain>
    </source>
</reference>
<evidence type="ECO:0000313" key="3">
    <source>
        <dbReference type="EMBL" id="TQJ08764.1"/>
    </source>
</evidence>
<dbReference type="PRINTS" id="PR00368">
    <property type="entry name" value="FADPNR"/>
</dbReference>
<dbReference type="PRINTS" id="PR00411">
    <property type="entry name" value="PNDRDTASEI"/>
</dbReference>
<dbReference type="InterPro" id="IPR011990">
    <property type="entry name" value="TPR-like_helical_dom_sf"/>
</dbReference>
<dbReference type="AlphaFoldDB" id="A0A542E0P4"/>
<feature type="domain" description="FAD-dependent urate hydroxylase HpyO/Asp monooxygenase CreE-like FAD/NAD(P)-binding" evidence="2">
    <location>
        <begin position="25"/>
        <end position="188"/>
    </location>
</feature>
<gene>
    <name evidence="3" type="ORF">FB458_1856</name>
</gene>
<dbReference type="InterPro" id="IPR038732">
    <property type="entry name" value="HpyO/CreE_NAD-binding"/>
</dbReference>
<dbReference type="PANTHER" id="PTHR40254">
    <property type="entry name" value="BLR0577 PROTEIN"/>
    <property type="match status" value="1"/>
</dbReference>
<dbReference type="RefSeq" id="WP_211355989.1">
    <property type="nucleotide sequence ID" value="NZ_BAAAPR010000003.1"/>
</dbReference>
<sequence length="938" mass="99943">MAGADVHSDTQGYDAAGHPGPARVAVVGAGPAGTLVAAALARLGALPTGLEVLLVDDDAGDGRGTAFSTSCPDHLLNVRARDLSARPEVAGDFVDWVRAHRDPAAGPDDFLPRGWFGDYLAALQSQLLAPDATDATDAIDATGVTVRRVPAGALAVDESGEGAERRTALVLRSGERLPVDAVVLAVGTERPGLDWVPPTLLASDRLVADPWRPGALDRPAGAPPGTVLVVGTGLTMADIALTVAADGDRVVALSRRGRLPLPHSAQRRAPRPSTALTAAIGDQVALPAERVERLVREHLLAGARGGDWRPAMDGLRPLTALLWQRVPEDERRALLRDGIPAWEVRRHRMPPATAAALARLRREGRLEVRRGEVADVEPLPDGRLLVALADGGRVVVDRVVNATGPEREVSRSRNPVVVDLLASGLGTAGPLGMGLATDPGGRLLGRRTAPAVWAVGALRRGELWETTAVPELRAQAVSVAAQVVARLRTRPTATGPASRPQVPRRDRPSRPLDRHGNPLTTTAEAAAAFDRGLLRVLRVQSGAEEAFAEAVRLDGGFALGHAALALVTHELGSTGDPAEALATARATLDHRATDRERSLVDVVTRRLHGTRLDGDRALRAHVDAFPRDGLAVSVAVPTIAFSGVTDLQHEAWALVESLRPAWGDDWFFTGLLAFVRQEQGRYDEADRLSARSLAREPGAGHAVHARTHVFYETGAHAEGLRWLDGWIRGGGHEASHRAHFAWHAALHELALGSVEDLRRRYEAQLAPPMVSGVRALVDSASLLWRCRVTGSWDDELPVRAVLDSVDDRLLAQPTTPFTALHAAVALAAARDVAGLARLRAHAAARPHPVMRDVVVALCDALTAVAEERWDDAVRTLRLLGPWVAQLGGSDAQREVVEETLLLALVRAGRCGEARRLLEARLDRRPSPIDTRRLAGVPG</sequence>
<organism evidence="3 4">
    <name type="scientific">Lapillicoccus jejuensis</name>
    <dbReference type="NCBI Taxonomy" id="402171"/>
    <lineage>
        <taxon>Bacteria</taxon>
        <taxon>Bacillati</taxon>
        <taxon>Actinomycetota</taxon>
        <taxon>Actinomycetes</taxon>
        <taxon>Micrococcales</taxon>
        <taxon>Intrasporangiaceae</taxon>
        <taxon>Lapillicoccus</taxon>
    </lineage>
</organism>
<dbReference type="Pfam" id="PF13454">
    <property type="entry name" value="NAD_binding_9"/>
    <property type="match status" value="1"/>
</dbReference>
<evidence type="ECO:0000259" key="2">
    <source>
        <dbReference type="Pfam" id="PF13454"/>
    </source>
</evidence>
<dbReference type="InterPro" id="IPR052189">
    <property type="entry name" value="L-asp_N-monooxygenase_NS-form"/>
</dbReference>
<feature type="compositionally biased region" description="Basic and acidic residues" evidence="1">
    <location>
        <begin position="503"/>
        <end position="516"/>
    </location>
</feature>
<accession>A0A542E0P4</accession>
<proteinExistence type="predicted"/>
<dbReference type="Proteomes" id="UP000317893">
    <property type="component" value="Unassembled WGS sequence"/>
</dbReference>
<dbReference type="SUPFAM" id="SSF51905">
    <property type="entry name" value="FAD/NAD(P)-binding domain"/>
    <property type="match status" value="2"/>
</dbReference>
<comment type="caution">
    <text evidence="3">The sequence shown here is derived from an EMBL/GenBank/DDBJ whole genome shotgun (WGS) entry which is preliminary data.</text>
</comment>
<keyword evidence="4" id="KW-1185">Reference proteome</keyword>
<dbReference type="PANTHER" id="PTHR40254:SF1">
    <property type="entry name" value="BLR0577 PROTEIN"/>
    <property type="match status" value="1"/>
</dbReference>
<dbReference type="InterPro" id="IPR036188">
    <property type="entry name" value="FAD/NAD-bd_sf"/>
</dbReference>